<reference evidence="3 4" key="1">
    <citation type="submission" date="2019-02" db="EMBL/GenBank/DDBJ databases">
        <title>Draft genome sequence of Amycolatopsis sp. 8-3EHSu isolated from roots of Suaeda maritima.</title>
        <authorList>
            <person name="Duangmal K."/>
            <person name="Chantavorakit T."/>
        </authorList>
    </citation>
    <scope>NUCLEOTIDE SEQUENCE [LARGE SCALE GENOMIC DNA]</scope>
    <source>
        <strain evidence="3 4">8-3EHSu</strain>
    </source>
</reference>
<feature type="domain" description="YqaJ viral recombinase" evidence="2">
    <location>
        <begin position="48"/>
        <end position="180"/>
    </location>
</feature>
<comment type="caution">
    <text evidence="3">The sequence shown here is derived from an EMBL/GenBank/DDBJ whole genome shotgun (WGS) entry which is preliminary data.</text>
</comment>
<evidence type="ECO:0000256" key="1">
    <source>
        <dbReference type="SAM" id="MobiDB-lite"/>
    </source>
</evidence>
<organism evidence="3 4">
    <name type="scientific">Amycolatopsis suaedae</name>
    <dbReference type="NCBI Taxonomy" id="2510978"/>
    <lineage>
        <taxon>Bacteria</taxon>
        <taxon>Bacillati</taxon>
        <taxon>Actinomycetota</taxon>
        <taxon>Actinomycetes</taxon>
        <taxon>Pseudonocardiales</taxon>
        <taxon>Pseudonocardiaceae</taxon>
        <taxon>Amycolatopsis</taxon>
    </lineage>
</organism>
<feature type="compositionally biased region" description="Basic residues" evidence="1">
    <location>
        <begin position="9"/>
        <end position="18"/>
    </location>
</feature>
<dbReference type="EMBL" id="SFCC01000021">
    <property type="protein sequence ID" value="RZQ59810.1"/>
    <property type="molecule type" value="Genomic_DNA"/>
</dbReference>
<dbReference type="Proteomes" id="UP000292003">
    <property type="component" value="Unassembled WGS sequence"/>
</dbReference>
<dbReference type="InterPro" id="IPR019080">
    <property type="entry name" value="YqaJ_viral_recombinase"/>
</dbReference>
<dbReference type="Gene3D" id="3.90.320.10">
    <property type="match status" value="1"/>
</dbReference>
<protein>
    <recommendedName>
        <fullName evidence="2">YqaJ viral recombinase domain-containing protein</fullName>
    </recommendedName>
</protein>
<proteinExistence type="predicted"/>
<sequence length="363" mass="40031">MLPGLRPRGGPHRGRRRAGCHDHAEAVTVIDASVAELVLPPGADRARWLAARRTGVGGSDVSTLVGLTRYTSPYELWLDKTGALPLVDDVPSEAAEMGQLLEPVVRDRFARVHHLAVTQVGTYRSREWPWMLANPDGVCSDGAGYEGKTCSHWVAHEWADGQTADHAELQAQWGMAVTGLSRWHVAVLIAGQRNEYRVIERDDELIGVLVDVSRRFWHDHVRAGVPPEWGGSDAATTYLKDRYSVGDIDSVVEIDAGDRDELAAERDKAAAALKAAEAVDAAVRNRVRGLLGDREQLVCGDQVVATWTNTGRFLPDRFMRDHPELVAAYTEPVTADVIDVDRLAADHPDIYRACRTRVLRFTN</sequence>
<gene>
    <name evidence="3" type="ORF">EWH70_32360</name>
</gene>
<dbReference type="SUPFAM" id="SSF52980">
    <property type="entry name" value="Restriction endonuclease-like"/>
    <property type="match status" value="1"/>
</dbReference>
<dbReference type="OrthoDB" id="3197230at2"/>
<dbReference type="AlphaFoldDB" id="A0A4Q7IXX7"/>
<accession>A0A4Q7IXX7</accession>
<dbReference type="InterPro" id="IPR011335">
    <property type="entry name" value="Restrct_endonuc-II-like"/>
</dbReference>
<dbReference type="NCBIfam" id="TIGR03033">
    <property type="entry name" value="phage_rel_nuc"/>
    <property type="match status" value="1"/>
</dbReference>
<keyword evidence="4" id="KW-1185">Reference proteome</keyword>
<evidence type="ECO:0000259" key="2">
    <source>
        <dbReference type="Pfam" id="PF09588"/>
    </source>
</evidence>
<evidence type="ECO:0000313" key="3">
    <source>
        <dbReference type="EMBL" id="RZQ59810.1"/>
    </source>
</evidence>
<dbReference type="InterPro" id="IPR011604">
    <property type="entry name" value="PDDEXK-like_dom_sf"/>
</dbReference>
<feature type="region of interest" description="Disordered" evidence="1">
    <location>
        <begin position="1"/>
        <end position="20"/>
    </location>
</feature>
<name>A0A4Q7IXX7_9PSEU</name>
<dbReference type="InterPro" id="IPR017482">
    <property type="entry name" value="Lambda-type_endonuclease"/>
</dbReference>
<dbReference type="Pfam" id="PF09588">
    <property type="entry name" value="YqaJ"/>
    <property type="match status" value="1"/>
</dbReference>
<evidence type="ECO:0000313" key="4">
    <source>
        <dbReference type="Proteomes" id="UP000292003"/>
    </source>
</evidence>